<dbReference type="Gene3D" id="3.30.450.80">
    <property type="entry name" value="Transcription factor LuxR-like, autoinducer-binding domain"/>
    <property type="match status" value="1"/>
</dbReference>
<dbReference type="InterPro" id="IPR005143">
    <property type="entry name" value="TF_LuxR_autoind-bd_dom"/>
</dbReference>
<dbReference type="PATRIC" id="fig|1122180.6.peg.83"/>
<feature type="domain" description="Transcription factor LuxR-like autoinducer-binding" evidence="4">
    <location>
        <begin position="46"/>
        <end position="150"/>
    </location>
</feature>
<dbReference type="InterPro" id="IPR036693">
    <property type="entry name" value="TF_LuxR_autoind-bd_dom_sf"/>
</dbReference>
<keyword evidence="5" id="KW-0614">Plasmid</keyword>
<evidence type="ECO:0000313" key="5">
    <source>
        <dbReference type="EMBL" id="EYD70500.1"/>
    </source>
</evidence>
<dbReference type="SUPFAM" id="SSF75516">
    <property type="entry name" value="Pheromone-binding domain of LuxR-like quorum-sensing transcription factors"/>
    <property type="match status" value="1"/>
</dbReference>
<name>A0A017H872_9RHOB</name>
<dbReference type="AlphaFoldDB" id="A0A017H872"/>
<protein>
    <submittedName>
        <fullName evidence="5">Response regulator receiver protein</fullName>
    </submittedName>
</protein>
<evidence type="ECO:0000256" key="3">
    <source>
        <dbReference type="ARBA" id="ARBA00023163"/>
    </source>
</evidence>
<evidence type="ECO:0000313" key="6">
    <source>
        <dbReference type="Proteomes" id="UP000025047"/>
    </source>
</evidence>
<keyword evidence="2" id="KW-0238">DNA-binding</keyword>
<reference evidence="5 6" key="1">
    <citation type="submission" date="2013-03" db="EMBL/GenBank/DDBJ databases">
        <authorList>
            <person name="Fiebig A."/>
            <person name="Goeker M."/>
            <person name="Klenk H.-P.P."/>
        </authorList>
    </citation>
    <scope>NUCLEOTIDE SEQUENCE [LARGE SCALE GENOMIC DNA]</scope>
    <source>
        <strain evidence="5 6">DSM 17492</strain>
        <plasmid evidence="5 6">pLokhon01</plasmid>
    </source>
</reference>
<dbReference type="RefSeq" id="WP_017929848.1">
    <property type="nucleotide sequence ID" value="NZ_CM002675.1"/>
</dbReference>
<keyword evidence="3" id="KW-0804">Transcription</keyword>
<dbReference type="EMBL" id="APGJ01000009">
    <property type="protein sequence ID" value="EYD70500.1"/>
    <property type="molecule type" value="Genomic_DNA"/>
</dbReference>
<evidence type="ECO:0000256" key="2">
    <source>
        <dbReference type="ARBA" id="ARBA00023125"/>
    </source>
</evidence>
<dbReference type="Pfam" id="PF03472">
    <property type="entry name" value="Autoind_bind"/>
    <property type="match status" value="1"/>
</dbReference>
<evidence type="ECO:0000256" key="1">
    <source>
        <dbReference type="ARBA" id="ARBA00023015"/>
    </source>
</evidence>
<keyword evidence="6" id="KW-1185">Reference proteome</keyword>
<dbReference type="OrthoDB" id="7826109at2"/>
<comment type="caution">
    <text evidence="5">The sequence shown here is derived from an EMBL/GenBank/DDBJ whole genome shotgun (WGS) entry which is preliminary data.</text>
</comment>
<dbReference type="HOGENOM" id="CLU_115406_1_0_5"/>
<accession>A0A017H872</accession>
<dbReference type="GO" id="GO:0003677">
    <property type="term" value="F:DNA binding"/>
    <property type="evidence" value="ECO:0007669"/>
    <property type="project" value="UniProtKB-KW"/>
</dbReference>
<keyword evidence="1" id="KW-0805">Transcription regulation</keyword>
<geneLocation type="plasmid" evidence="5 6">
    <name>pLokhon01</name>
</geneLocation>
<organism evidence="5 6">
    <name type="scientific">Limimaricola hongkongensis DSM 17492</name>
    <dbReference type="NCBI Taxonomy" id="1122180"/>
    <lineage>
        <taxon>Bacteria</taxon>
        <taxon>Pseudomonadati</taxon>
        <taxon>Pseudomonadota</taxon>
        <taxon>Alphaproteobacteria</taxon>
        <taxon>Rhodobacterales</taxon>
        <taxon>Paracoccaceae</taxon>
        <taxon>Limimaricola</taxon>
    </lineage>
</organism>
<evidence type="ECO:0000259" key="4">
    <source>
        <dbReference type="Pfam" id="PF03472"/>
    </source>
</evidence>
<proteinExistence type="predicted"/>
<dbReference type="Proteomes" id="UP000025047">
    <property type="component" value="Plasmid pLokhon01"/>
</dbReference>
<sequence>MQYPVPDAAPEDRGSDPARIVIEVLARLKQLAPAGFALGLHIRFMTPRYMFEAYPAEWLEIYGREGLLMRDPTVRWAIGNHGAIRWSDFDEPEENGIFARARGFGLNHGHMRSIHQDGELSFGGFARTDREFTDREIDEIGALVQRLHDATHARETLGTEASARIHDMAVVMTRTAHPEG</sequence>
<gene>
    <name evidence="5" type="ORF">Lokhon_00082</name>
</gene>